<organism evidence="2 3">
    <name type="scientific">Limnoglobus roseus</name>
    <dbReference type="NCBI Taxonomy" id="2598579"/>
    <lineage>
        <taxon>Bacteria</taxon>
        <taxon>Pseudomonadati</taxon>
        <taxon>Planctomycetota</taxon>
        <taxon>Planctomycetia</taxon>
        <taxon>Gemmatales</taxon>
        <taxon>Gemmataceae</taxon>
        <taxon>Limnoglobus</taxon>
    </lineage>
</organism>
<dbReference type="Proteomes" id="UP000324974">
    <property type="component" value="Chromosome"/>
</dbReference>
<keyword evidence="3" id="KW-1185">Reference proteome</keyword>
<dbReference type="RefSeq" id="WP_149114666.1">
    <property type="nucleotide sequence ID" value="NZ_CP042425.1"/>
</dbReference>
<evidence type="ECO:0000256" key="1">
    <source>
        <dbReference type="SAM" id="MobiDB-lite"/>
    </source>
</evidence>
<reference evidence="3" key="1">
    <citation type="submission" date="2019-08" db="EMBL/GenBank/DDBJ databases">
        <title>Limnoglobus roseus gen. nov., sp. nov., a novel freshwater planctomycete with a giant genome from the family Gemmataceae.</title>
        <authorList>
            <person name="Kulichevskaya I.S."/>
            <person name="Naumoff D.G."/>
            <person name="Miroshnikov K."/>
            <person name="Ivanova A."/>
            <person name="Philippov D.A."/>
            <person name="Hakobyan A."/>
            <person name="Rijpstra I.C."/>
            <person name="Sinninghe Damste J.S."/>
            <person name="Liesack W."/>
            <person name="Dedysh S.N."/>
        </authorList>
    </citation>
    <scope>NUCLEOTIDE SEQUENCE [LARGE SCALE GENOMIC DNA]</scope>
    <source>
        <strain evidence="3">PX52</strain>
    </source>
</reference>
<dbReference type="KEGG" id="lrs:PX52LOC_07451"/>
<dbReference type="InterPro" id="IPR007433">
    <property type="entry name" value="DUF481"/>
</dbReference>
<dbReference type="AlphaFoldDB" id="A0A5C1AUA5"/>
<proteinExistence type="predicted"/>
<feature type="compositionally biased region" description="Pro residues" evidence="1">
    <location>
        <begin position="80"/>
        <end position="90"/>
    </location>
</feature>
<evidence type="ECO:0008006" key="4">
    <source>
        <dbReference type="Google" id="ProtNLM"/>
    </source>
</evidence>
<accession>A0A5C1AUA5</accession>
<evidence type="ECO:0000313" key="3">
    <source>
        <dbReference type="Proteomes" id="UP000324974"/>
    </source>
</evidence>
<dbReference type="Pfam" id="PF04338">
    <property type="entry name" value="DUF481"/>
    <property type="match status" value="1"/>
</dbReference>
<dbReference type="OrthoDB" id="290317at2"/>
<name>A0A5C1AUA5_9BACT</name>
<feature type="region of interest" description="Disordered" evidence="1">
    <location>
        <begin position="24"/>
        <end position="97"/>
    </location>
</feature>
<dbReference type="EMBL" id="CP042425">
    <property type="protein sequence ID" value="QEL20358.1"/>
    <property type="molecule type" value="Genomic_DNA"/>
</dbReference>
<gene>
    <name evidence="2" type="ORF">PX52LOC_07451</name>
</gene>
<feature type="compositionally biased region" description="Polar residues" evidence="1">
    <location>
        <begin position="32"/>
        <end position="45"/>
    </location>
</feature>
<sequence length="307" mass="34061">MPPRFAWVLLGLLLGHGWVAAQISSPPPVSQRAASGTPLSETFTPDTLFPKKSDPPAAPRPAPVVSDTPATNTPDGGLLPPAPPPPPPPKTWSGSADLGLNGATGNSDIFNIRGGWNVRRKTESNALTSDLQYVYSQQNGTAQSHQVLYNARDEILFSGSRWSAFTASQIEYDEFRAYRFRVGVYAGTALRLVDEKDFTFKLRAGAGATRELGTEGSPSRWLAEFLLGYDFRYKMTDRSTLVSILDFYPRVEDIRQFRMRGRFAYEYLLDPSIGAIFRVGIQERYDSDPGNAKRNDLTYFTTLGFKF</sequence>
<protein>
    <recommendedName>
        <fullName evidence="4">DUF481 domain-containing protein</fullName>
    </recommendedName>
</protein>
<evidence type="ECO:0000313" key="2">
    <source>
        <dbReference type="EMBL" id="QEL20358.1"/>
    </source>
</evidence>